<feature type="active site" description="Proton acceptor" evidence="12 14">
    <location>
        <position position="329"/>
    </location>
</feature>
<comment type="cofactor">
    <cofactor evidence="12 17">
        <name>Zn(2+)</name>
        <dbReference type="ChEBI" id="CHEBI:29105"/>
    </cofactor>
    <text evidence="12 17">Binds 1 zinc ion per subunit.</text>
</comment>
<dbReference type="InterPro" id="IPR016161">
    <property type="entry name" value="Ald_DH/histidinol_DH"/>
</dbReference>
<organism evidence="19 20">
    <name type="scientific">Candidatus Frankia alpina</name>
    <dbReference type="NCBI Taxonomy" id="2699483"/>
    <lineage>
        <taxon>Bacteria</taxon>
        <taxon>Bacillati</taxon>
        <taxon>Actinomycetota</taxon>
        <taxon>Actinomycetes</taxon>
        <taxon>Frankiales</taxon>
        <taxon>Frankiaceae</taxon>
        <taxon>Frankia</taxon>
    </lineage>
</organism>
<feature type="binding site" evidence="12 16">
    <location>
        <position position="261"/>
    </location>
    <ligand>
        <name>substrate</name>
    </ligand>
</feature>
<dbReference type="GO" id="GO:0000105">
    <property type="term" value="P:L-histidine biosynthetic process"/>
    <property type="evidence" value="ECO:0007669"/>
    <property type="project" value="UniProtKB-UniRule"/>
</dbReference>
<dbReference type="FunFam" id="3.40.50.1980:FF:000001">
    <property type="entry name" value="Histidinol dehydrogenase"/>
    <property type="match status" value="1"/>
</dbReference>
<name>A0A4S5ETU0_9ACTN</name>
<evidence type="ECO:0000256" key="2">
    <source>
        <dbReference type="ARBA" id="ARBA00004940"/>
    </source>
</evidence>
<dbReference type="GO" id="GO:0005829">
    <property type="term" value="C:cytosol"/>
    <property type="evidence" value="ECO:0007669"/>
    <property type="project" value="TreeGrafter"/>
</dbReference>
<evidence type="ECO:0000256" key="17">
    <source>
        <dbReference type="PIRSR" id="PIRSR000099-4"/>
    </source>
</evidence>
<dbReference type="PANTHER" id="PTHR21256">
    <property type="entry name" value="HISTIDINOL DEHYDROGENASE HDH"/>
    <property type="match status" value="1"/>
</dbReference>
<dbReference type="Gene3D" id="3.40.50.1980">
    <property type="entry name" value="Nitrogenase molybdenum iron protein domain"/>
    <property type="match status" value="2"/>
</dbReference>
<comment type="function">
    <text evidence="1 12">Catalyzes the sequential NAD-dependent oxidations of L-histidinol to L-histidinaldehyde and then to L-histidine.</text>
</comment>
<dbReference type="Pfam" id="PF00815">
    <property type="entry name" value="Histidinol_dh"/>
    <property type="match status" value="1"/>
</dbReference>
<feature type="binding site" evidence="12 15">
    <location>
        <position position="216"/>
    </location>
    <ligand>
        <name>NAD(+)</name>
        <dbReference type="ChEBI" id="CHEBI:57540"/>
    </ligand>
</feature>
<evidence type="ECO:0000256" key="13">
    <source>
        <dbReference type="PIRNR" id="PIRNR000099"/>
    </source>
</evidence>
<evidence type="ECO:0000256" key="7">
    <source>
        <dbReference type="ARBA" id="ARBA00022833"/>
    </source>
</evidence>
<protein>
    <recommendedName>
        <fullName evidence="5 12">Histidinol dehydrogenase</fullName>
        <shortName evidence="12">HDH</shortName>
        <ecNumber evidence="4 12">1.1.1.23</ecNumber>
    </recommendedName>
</protein>
<dbReference type="InterPro" id="IPR001692">
    <property type="entry name" value="Histidinol_DH_CS"/>
</dbReference>
<feature type="active site" description="Proton acceptor" evidence="12 14">
    <location>
        <position position="330"/>
    </location>
</feature>
<evidence type="ECO:0000256" key="15">
    <source>
        <dbReference type="PIRSR" id="PIRSR000099-2"/>
    </source>
</evidence>
<proteinExistence type="inferred from homology"/>
<dbReference type="OrthoDB" id="9805269at2"/>
<evidence type="ECO:0000256" key="18">
    <source>
        <dbReference type="RuleBase" id="RU004175"/>
    </source>
</evidence>
<dbReference type="RefSeq" id="WP_136447098.1">
    <property type="nucleotide sequence ID" value="NZ_SSXH01000065.1"/>
</dbReference>
<dbReference type="PROSITE" id="PS00611">
    <property type="entry name" value="HISOL_DEHYDROGENASE"/>
    <property type="match status" value="1"/>
</dbReference>
<dbReference type="CDD" id="cd06572">
    <property type="entry name" value="Histidinol_dh"/>
    <property type="match status" value="1"/>
</dbReference>
<evidence type="ECO:0000313" key="20">
    <source>
        <dbReference type="Proteomes" id="UP000305282"/>
    </source>
</evidence>
<feature type="binding site" evidence="12 16">
    <location>
        <position position="239"/>
    </location>
    <ligand>
        <name>substrate</name>
    </ligand>
</feature>
<dbReference type="NCBIfam" id="TIGR00069">
    <property type="entry name" value="hisD"/>
    <property type="match status" value="1"/>
</dbReference>
<feature type="binding site" evidence="12 17">
    <location>
        <position position="264"/>
    </location>
    <ligand>
        <name>Zn(2+)</name>
        <dbReference type="ChEBI" id="CHEBI:29105"/>
    </ligand>
</feature>
<gene>
    <name evidence="12 19" type="primary">hisD</name>
    <name evidence="19" type="ORF">E7Y31_04720</name>
</gene>
<feature type="binding site" evidence="12 15">
    <location>
        <position position="129"/>
    </location>
    <ligand>
        <name>NAD(+)</name>
        <dbReference type="ChEBI" id="CHEBI:57540"/>
    </ligand>
</feature>
<dbReference type="HAMAP" id="MF_01024">
    <property type="entry name" value="HisD"/>
    <property type="match status" value="1"/>
</dbReference>
<comment type="pathway">
    <text evidence="2 12">Amino-acid biosynthesis; L-histidine biosynthesis; L-histidine from 5-phospho-alpha-D-ribose 1-diphosphate: step 9/9.</text>
</comment>
<comment type="similarity">
    <text evidence="3 12 13 18">Belongs to the histidinol dehydrogenase family.</text>
</comment>
<evidence type="ECO:0000256" key="16">
    <source>
        <dbReference type="PIRSR" id="PIRSR000099-3"/>
    </source>
</evidence>
<feature type="binding site" evidence="12 15">
    <location>
        <position position="193"/>
    </location>
    <ligand>
        <name>NAD(+)</name>
        <dbReference type="ChEBI" id="CHEBI:57540"/>
    </ligand>
</feature>
<comment type="catalytic activity">
    <reaction evidence="11 12">
        <text>L-histidinol + 2 NAD(+) + H2O = L-histidine + 2 NADH + 3 H(+)</text>
        <dbReference type="Rhea" id="RHEA:20641"/>
        <dbReference type="ChEBI" id="CHEBI:15377"/>
        <dbReference type="ChEBI" id="CHEBI:15378"/>
        <dbReference type="ChEBI" id="CHEBI:57540"/>
        <dbReference type="ChEBI" id="CHEBI:57595"/>
        <dbReference type="ChEBI" id="CHEBI:57699"/>
        <dbReference type="ChEBI" id="CHEBI:57945"/>
        <dbReference type="EC" id="1.1.1.23"/>
    </reaction>
</comment>
<dbReference type="AlphaFoldDB" id="A0A4S5ETU0"/>
<keyword evidence="6 12" id="KW-0479">Metal-binding</keyword>
<evidence type="ECO:0000256" key="1">
    <source>
        <dbReference type="ARBA" id="ARBA00003850"/>
    </source>
</evidence>
<evidence type="ECO:0000256" key="9">
    <source>
        <dbReference type="ARBA" id="ARBA00023027"/>
    </source>
</evidence>
<feature type="binding site" evidence="12 16">
    <location>
        <position position="330"/>
    </location>
    <ligand>
        <name>substrate</name>
    </ligand>
</feature>
<keyword evidence="20" id="KW-1185">Reference proteome</keyword>
<evidence type="ECO:0000313" key="19">
    <source>
        <dbReference type="EMBL" id="THJ75572.1"/>
    </source>
</evidence>
<feature type="binding site" evidence="12 16">
    <location>
        <position position="363"/>
    </location>
    <ligand>
        <name>substrate</name>
    </ligand>
</feature>
<accession>A0A4S5ETU0</accession>
<feature type="binding site" evidence="12 17">
    <location>
        <position position="422"/>
    </location>
    <ligand>
        <name>Zn(2+)</name>
        <dbReference type="ChEBI" id="CHEBI:29105"/>
    </ligand>
</feature>
<reference evidence="19 20" key="1">
    <citation type="submission" date="2019-04" db="EMBL/GenBank/DDBJ databases">
        <title>Draft genome sequences for three unisolated Alnus-infective Frankia Sp+ strains, AgTrS, AiOr and AvVan, the first sequenced Frankia strains able to sporulate in-planta.</title>
        <authorList>
            <person name="Bethencourt L."/>
            <person name="Vautrin F."/>
            <person name="Taib N."/>
            <person name="Dubost A."/>
            <person name="Castro-Garcia L."/>
            <person name="Imbaud O."/>
            <person name="Abrouk D."/>
            <person name="Fournier P."/>
            <person name="Briolay J."/>
            <person name="Nguyen A."/>
            <person name="Normand P."/>
            <person name="Fernandez M.P."/>
            <person name="Brochier-Armanet C."/>
            <person name="Herrera-Belaroussi A."/>
        </authorList>
    </citation>
    <scope>NUCLEOTIDE SEQUENCE [LARGE SCALE GENOMIC DNA]</scope>
    <source>
        <strain evidence="19 20">AvVan</strain>
    </source>
</reference>
<feature type="binding site" evidence="12 17">
    <location>
        <position position="261"/>
    </location>
    <ligand>
        <name>Zn(2+)</name>
        <dbReference type="ChEBI" id="CHEBI:29105"/>
    </ligand>
</feature>
<evidence type="ECO:0000256" key="8">
    <source>
        <dbReference type="ARBA" id="ARBA00023002"/>
    </source>
</evidence>
<dbReference type="GO" id="GO:0004399">
    <property type="term" value="F:histidinol dehydrogenase activity"/>
    <property type="evidence" value="ECO:0007669"/>
    <property type="project" value="UniProtKB-UniRule"/>
</dbReference>
<evidence type="ECO:0000256" key="6">
    <source>
        <dbReference type="ARBA" id="ARBA00022723"/>
    </source>
</evidence>
<dbReference type="UniPathway" id="UPA00031">
    <property type="reaction ID" value="UER00014"/>
</dbReference>
<evidence type="ECO:0000256" key="12">
    <source>
        <dbReference type="HAMAP-Rule" id="MF_01024"/>
    </source>
</evidence>
<dbReference type="SUPFAM" id="SSF53720">
    <property type="entry name" value="ALDH-like"/>
    <property type="match status" value="1"/>
</dbReference>
<evidence type="ECO:0000256" key="4">
    <source>
        <dbReference type="ARBA" id="ARBA00012965"/>
    </source>
</evidence>
<keyword evidence="10 12" id="KW-0368">Histidine biosynthesis</keyword>
<sequence>MLRRLDLRDTVPSAADVRRLLPRAAVDVDVAVDAVRPICEDVRTRGDAAVLDAAARFDGVRPASLRVPRAALAAAAEALDPAVRDALVEAIRRSRVVHRAQLREPVTIEVGPGLTVTERWVPVERVGLYVPGGRVAYPSSVVMNVVPAQEAGVGSLAVFSPPQRDNDGLPHPVVLGACALLGIDEVYAAGGAQAVAMAAYGTESCRGVDVITGPGNVYVTAAKRLVRGVVGVDAEAGPTEVAILADATADPTFVAADLIAQAEHDPMAACLLVTSSVELADAVDIELGKQVPATRHRERVEESLAGQGAVAIVADVDAGLAVVDGWAAEHLEIHTADAGAVAARVRHAGAVFVGPHAPVPLGDYLAGSNHVLPTGGTARHSSGLVVATFQRQVHVVESTRDALHAVAPRLAALAGAEDLTAHSDAVEARFR</sequence>
<dbReference type="Proteomes" id="UP000305282">
    <property type="component" value="Unassembled WGS sequence"/>
</dbReference>
<keyword evidence="12" id="KW-0028">Amino-acid biosynthesis</keyword>
<evidence type="ECO:0000256" key="5">
    <source>
        <dbReference type="ARBA" id="ARBA00016531"/>
    </source>
</evidence>
<evidence type="ECO:0000256" key="14">
    <source>
        <dbReference type="PIRSR" id="PIRSR000099-1"/>
    </source>
</evidence>
<dbReference type="InterPro" id="IPR022695">
    <property type="entry name" value="Histidinol_DH_monofunct"/>
</dbReference>
<feature type="binding site" evidence="12 16">
    <location>
        <position position="417"/>
    </location>
    <ligand>
        <name>substrate</name>
    </ligand>
</feature>
<comment type="caution">
    <text evidence="19">The sequence shown here is derived from an EMBL/GenBank/DDBJ whole genome shotgun (WGS) entry which is preliminary data.</text>
</comment>
<keyword evidence="8 12" id="KW-0560">Oxidoreductase</keyword>
<evidence type="ECO:0000256" key="3">
    <source>
        <dbReference type="ARBA" id="ARBA00010178"/>
    </source>
</evidence>
<dbReference type="PRINTS" id="PR00083">
    <property type="entry name" value="HOLDHDRGNASE"/>
</dbReference>
<dbReference type="PANTHER" id="PTHR21256:SF2">
    <property type="entry name" value="HISTIDINE BIOSYNTHESIS TRIFUNCTIONAL PROTEIN"/>
    <property type="match status" value="1"/>
</dbReference>
<dbReference type="GO" id="GO:0051287">
    <property type="term" value="F:NAD binding"/>
    <property type="evidence" value="ECO:0007669"/>
    <property type="project" value="InterPro"/>
</dbReference>
<feature type="binding site" evidence="12 17">
    <location>
        <position position="363"/>
    </location>
    <ligand>
        <name>Zn(2+)</name>
        <dbReference type="ChEBI" id="CHEBI:29105"/>
    </ligand>
</feature>
<feature type="binding site" evidence="12 16">
    <location>
        <position position="422"/>
    </location>
    <ligand>
        <name>substrate</name>
    </ligand>
</feature>
<dbReference type="GO" id="GO:0008270">
    <property type="term" value="F:zinc ion binding"/>
    <property type="evidence" value="ECO:0007669"/>
    <property type="project" value="UniProtKB-UniRule"/>
</dbReference>
<feature type="binding site" evidence="12 16">
    <location>
        <position position="264"/>
    </location>
    <ligand>
        <name>substrate</name>
    </ligand>
</feature>
<dbReference type="EMBL" id="SSXH01000065">
    <property type="protein sequence ID" value="THJ75572.1"/>
    <property type="molecule type" value="Genomic_DNA"/>
</dbReference>
<keyword evidence="7 12" id="KW-0862">Zinc</keyword>
<dbReference type="Gene3D" id="1.20.5.1300">
    <property type="match status" value="1"/>
</dbReference>
<dbReference type="PIRSF" id="PIRSF000099">
    <property type="entry name" value="Histidinol_dh"/>
    <property type="match status" value="1"/>
</dbReference>
<dbReference type="InterPro" id="IPR012131">
    <property type="entry name" value="Hstdl_DH"/>
</dbReference>
<keyword evidence="9 12" id="KW-0520">NAD</keyword>
<evidence type="ECO:0000256" key="11">
    <source>
        <dbReference type="ARBA" id="ARBA00049489"/>
    </source>
</evidence>
<evidence type="ECO:0000256" key="10">
    <source>
        <dbReference type="ARBA" id="ARBA00023102"/>
    </source>
</evidence>
<dbReference type="EC" id="1.1.1.23" evidence="4 12"/>